<keyword evidence="6" id="KW-1185">Reference proteome</keyword>
<sequence>MTKSDLKSLVTQMYHELLENIDTQQEPNKEQVVTYLQDAVMTIQNINDGDIDSVEHAKLAFTNTYKEIANKTLSSYQHTNNKFAKLTQIHGETIHSYKNQLIDMPSIKEKFDEIQNHMEKEVQRANQVISELSTQVKKLEESSNLDSLTKIFNRRALDTYLQKLCAKKELEYELHILLLDIDDFKHINDKYGHVAGDKILIFVARLLRKTLRDGDKVFRYGGEEFLIILNRIDAKTCQKIAKRILTLISSNQLFYQGKSLKVTMSLGATMYYPGDTAETLIDRADKALYKSKQNGKNQMHVEVKNGI</sequence>
<evidence type="ECO:0000256" key="3">
    <source>
        <dbReference type="SAM" id="Coils"/>
    </source>
</evidence>
<dbReference type="PANTHER" id="PTHR45138">
    <property type="entry name" value="REGULATORY COMPONENTS OF SENSORY TRANSDUCTION SYSTEM"/>
    <property type="match status" value="1"/>
</dbReference>
<dbReference type="InterPro" id="IPR000160">
    <property type="entry name" value="GGDEF_dom"/>
</dbReference>
<evidence type="ECO:0000313" key="5">
    <source>
        <dbReference type="EMBL" id="QOP43305.1"/>
    </source>
</evidence>
<evidence type="ECO:0000313" key="6">
    <source>
        <dbReference type="Proteomes" id="UP000593719"/>
    </source>
</evidence>
<dbReference type="SUPFAM" id="SSF55073">
    <property type="entry name" value="Nucleotide cyclase"/>
    <property type="match status" value="1"/>
</dbReference>
<dbReference type="Proteomes" id="UP000593719">
    <property type="component" value="Chromosome"/>
</dbReference>
<dbReference type="Gene3D" id="3.30.70.270">
    <property type="match status" value="1"/>
</dbReference>
<evidence type="ECO:0000259" key="4">
    <source>
        <dbReference type="PROSITE" id="PS50887"/>
    </source>
</evidence>
<evidence type="ECO:0000256" key="1">
    <source>
        <dbReference type="ARBA" id="ARBA00012528"/>
    </source>
</evidence>
<feature type="coiled-coil region" evidence="3">
    <location>
        <begin position="115"/>
        <end position="142"/>
    </location>
</feature>
<dbReference type="CDD" id="cd01949">
    <property type="entry name" value="GGDEF"/>
    <property type="match status" value="1"/>
</dbReference>
<dbReference type="EMBL" id="CP041235">
    <property type="protein sequence ID" value="QOP43305.1"/>
    <property type="molecule type" value="Genomic_DNA"/>
</dbReference>
<dbReference type="Pfam" id="PF00990">
    <property type="entry name" value="GGDEF"/>
    <property type="match status" value="1"/>
</dbReference>
<keyword evidence="3" id="KW-0175">Coiled coil</keyword>
<name>A0A7M1B0X9_9BACT</name>
<dbReference type="FunFam" id="3.30.70.270:FF:000001">
    <property type="entry name" value="Diguanylate cyclase domain protein"/>
    <property type="match status" value="1"/>
</dbReference>
<dbReference type="GO" id="GO:0052621">
    <property type="term" value="F:diguanylate cyclase activity"/>
    <property type="evidence" value="ECO:0007669"/>
    <property type="project" value="UniProtKB-EC"/>
</dbReference>
<proteinExistence type="predicted"/>
<dbReference type="RefSeq" id="WP_193151596.1">
    <property type="nucleotide sequence ID" value="NZ_CP041235.1"/>
</dbReference>
<dbReference type="InterPro" id="IPR043128">
    <property type="entry name" value="Rev_trsase/Diguanyl_cyclase"/>
</dbReference>
<organism evidence="5 6">
    <name type="scientific">Sulfurimonas sediminis</name>
    <dbReference type="NCBI Taxonomy" id="2590020"/>
    <lineage>
        <taxon>Bacteria</taxon>
        <taxon>Pseudomonadati</taxon>
        <taxon>Campylobacterota</taxon>
        <taxon>Epsilonproteobacteria</taxon>
        <taxon>Campylobacterales</taxon>
        <taxon>Sulfurimonadaceae</taxon>
        <taxon>Sulfurimonas</taxon>
    </lineage>
</organism>
<accession>A0A7M1B0X9</accession>
<dbReference type="NCBIfam" id="TIGR00254">
    <property type="entry name" value="GGDEF"/>
    <property type="match status" value="1"/>
</dbReference>
<dbReference type="EC" id="2.7.7.65" evidence="1"/>
<evidence type="ECO:0000256" key="2">
    <source>
        <dbReference type="ARBA" id="ARBA00034247"/>
    </source>
</evidence>
<dbReference type="InterPro" id="IPR050469">
    <property type="entry name" value="Diguanylate_Cyclase"/>
</dbReference>
<dbReference type="InterPro" id="IPR029787">
    <property type="entry name" value="Nucleotide_cyclase"/>
</dbReference>
<comment type="catalytic activity">
    <reaction evidence="2">
        <text>2 GTP = 3',3'-c-di-GMP + 2 diphosphate</text>
        <dbReference type="Rhea" id="RHEA:24898"/>
        <dbReference type="ChEBI" id="CHEBI:33019"/>
        <dbReference type="ChEBI" id="CHEBI:37565"/>
        <dbReference type="ChEBI" id="CHEBI:58805"/>
        <dbReference type="EC" id="2.7.7.65"/>
    </reaction>
</comment>
<dbReference type="GO" id="GO:1902201">
    <property type="term" value="P:negative regulation of bacterial-type flagellum-dependent cell motility"/>
    <property type="evidence" value="ECO:0007669"/>
    <property type="project" value="TreeGrafter"/>
</dbReference>
<gene>
    <name evidence="5" type="ORF">FJR45_04825</name>
</gene>
<dbReference type="KEGG" id="ssei:FJR45_04825"/>
<feature type="domain" description="GGDEF" evidence="4">
    <location>
        <begin position="172"/>
        <end position="304"/>
    </location>
</feature>
<dbReference type="GO" id="GO:0043709">
    <property type="term" value="P:cell adhesion involved in single-species biofilm formation"/>
    <property type="evidence" value="ECO:0007669"/>
    <property type="project" value="TreeGrafter"/>
</dbReference>
<dbReference type="GO" id="GO:0005886">
    <property type="term" value="C:plasma membrane"/>
    <property type="evidence" value="ECO:0007669"/>
    <property type="project" value="TreeGrafter"/>
</dbReference>
<dbReference type="PROSITE" id="PS50887">
    <property type="entry name" value="GGDEF"/>
    <property type="match status" value="1"/>
</dbReference>
<protein>
    <recommendedName>
        <fullName evidence="1">diguanylate cyclase</fullName>
        <ecNumber evidence="1">2.7.7.65</ecNumber>
    </recommendedName>
</protein>
<dbReference type="PANTHER" id="PTHR45138:SF9">
    <property type="entry name" value="DIGUANYLATE CYCLASE DGCM-RELATED"/>
    <property type="match status" value="1"/>
</dbReference>
<reference evidence="5 6" key="1">
    <citation type="submission" date="2019-06" db="EMBL/GenBank/DDBJ databases">
        <title>Sulfurimonas gotlandica sp. nov., a chemoautotrophic and psychrotolerant epsilonproteobacterium isolated from a pelagic redoxcline, and an emended description of the genus Sulfurimonas.</title>
        <authorList>
            <person name="Wang S."/>
            <person name="Jiang L."/>
            <person name="Shao Z."/>
        </authorList>
    </citation>
    <scope>NUCLEOTIDE SEQUENCE [LARGE SCALE GENOMIC DNA]</scope>
    <source>
        <strain evidence="5 6">S2-6</strain>
    </source>
</reference>
<dbReference type="AlphaFoldDB" id="A0A7M1B0X9"/>
<dbReference type="SMART" id="SM00267">
    <property type="entry name" value="GGDEF"/>
    <property type="match status" value="1"/>
</dbReference>